<accession>A0A1X7AJ85</accession>
<dbReference type="Pfam" id="PF06035">
    <property type="entry name" value="Peptidase_C93"/>
    <property type="match status" value="1"/>
</dbReference>
<protein>
    <recommendedName>
        <fullName evidence="4">Transglutaminase</fullName>
    </recommendedName>
</protein>
<evidence type="ECO:0000313" key="2">
    <source>
        <dbReference type="EMBL" id="SMA45096.1"/>
    </source>
</evidence>
<sequence>MKILPIAGLVALFGFSGAASASSLPLNQSQPSRSSIEEQRIGAWDLLVKRLQSVSESERIEEVNNFFNSLTFRSDRAAWGKEDYWASPSEFLNRGIGDCEDYAIAKYITLRRLGVSDDRLRLAYVRSLTLRQAHMVLIVEKNNGEQIVLDNLTDNMKAPETRKDLEPVYSFNGTGLWLLERGYEERRIGDASRLTHWVALQQKTRNNEIWP</sequence>
<dbReference type="PANTHER" id="PTHR39327:SF1">
    <property type="entry name" value="BLR5470 PROTEIN"/>
    <property type="match status" value="1"/>
</dbReference>
<keyword evidence="1" id="KW-0732">Signal</keyword>
<dbReference type="RefSeq" id="WP_087109114.1">
    <property type="nucleotide sequence ID" value="NZ_CBCSCN010000002.1"/>
</dbReference>
<name>A0A1X7AJ85_9GAMM</name>
<dbReference type="AlphaFoldDB" id="A0A1X7AJ85"/>
<keyword evidence="3" id="KW-1185">Reference proteome</keyword>
<dbReference type="PANTHER" id="PTHR39327">
    <property type="match status" value="1"/>
</dbReference>
<feature type="signal peptide" evidence="1">
    <location>
        <begin position="1"/>
        <end position="21"/>
    </location>
</feature>
<dbReference type="EMBL" id="FWPT01000004">
    <property type="protein sequence ID" value="SMA45096.1"/>
    <property type="molecule type" value="Genomic_DNA"/>
</dbReference>
<reference evidence="2 3" key="1">
    <citation type="submission" date="2017-03" db="EMBL/GenBank/DDBJ databases">
        <authorList>
            <person name="Afonso C.L."/>
            <person name="Miller P.J."/>
            <person name="Scott M.A."/>
            <person name="Spackman E."/>
            <person name="Goraichik I."/>
            <person name="Dimitrov K.M."/>
            <person name="Suarez D.L."/>
            <person name="Swayne D.E."/>
        </authorList>
    </citation>
    <scope>NUCLEOTIDE SEQUENCE [LARGE SCALE GENOMIC DNA]</scope>
    <source>
        <strain evidence="2">SB41UT1</strain>
    </source>
</reference>
<dbReference type="Gene3D" id="3.10.620.30">
    <property type="match status" value="1"/>
</dbReference>
<proteinExistence type="predicted"/>
<evidence type="ECO:0008006" key="4">
    <source>
        <dbReference type="Google" id="ProtNLM"/>
    </source>
</evidence>
<dbReference type="InterPro" id="IPR010319">
    <property type="entry name" value="Transglutaminase-like_Cys_pept"/>
</dbReference>
<evidence type="ECO:0000313" key="3">
    <source>
        <dbReference type="Proteomes" id="UP000196573"/>
    </source>
</evidence>
<dbReference type="OrthoDB" id="5401788at2"/>
<dbReference type="Proteomes" id="UP000196573">
    <property type="component" value="Unassembled WGS sequence"/>
</dbReference>
<gene>
    <name evidence="2" type="ORF">EHSB41UT_01840</name>
</gene>
<organism evidence="2 3">
    <name type="scientific">Parendozoicomonas haliclonae</name>
    <dbReference type="NCBI Taxonomy" id="1960125"/>
    <lineage>
        <taxon>Bacteria</taxon>
        <taxon>Pseudomonadati</taxon>
        <taxon>Pseudomonadota</taxon>
        <taxon>Gammaproteobacteria</taxon>
        <taxon>Oceanospirillales</taxon>
        <taxon>Endozoicomonadaceae</taxon>
        <taxon>Parendozoicomonas</taxon>
    </lineage>
</organism>
<evidence type="ECO:0000256" key="1">
    <source>
        <dbReference type="SAM" id="SignalP"/>
    </source>
</evidence>
<feature type="chain" id="PRO_5012078231" description="Transglutaminase" evidence="1">
    <location>
        <begin position="22"/>
        <end position="211"/>
    </location>
</feature>